<keyword evidence="1" id="KW-0732">Signal</keyword>
<evidence type="ECO:0000313" key="2">
    <source>
        <dbReference type="EMBL" id="MVN78959.1"/>
    </source>
</evidence>
<keyword evidence="3" id="KW-1185">Reference proteome</keyword>
<dbReference type="AlphaFoldDB" id="A0A7K1TKL8"/>
<protein>
    <recommendedName>
        <fullName evidence="4">DUF4136 domain-containing protein</fullName>
    </recommendedName>
</protein>
<comment type="caution">
    <text evidence="2">The sequence shown here is derived from an EMBL/GenBank/DDBJ whole genome shotgun (WGS) entry which is preliminary data.</text>
</comment>
<feature type="chain" id="PRO_5029581912" description="DUF4136 domain-containing protein" evidence="1">
    <location>
        <begin position="22"/>
        <end position="98"/>
    </location>
</feature>
<evidence type="ECO:0008006" key="4">
    <source>
        <dbReference type="Google" id="ProtNLM"/>
    </source>
</evidence>
<sequence>MKKIILLLLLASGCAPHNHKAQDAIAAYLQKTVKDPGSYVPISFGEPHATSSNADTVLINHVYQEKRGVNSSVIYSNMFKVDSVSGYAQMVRSSQKTD</sequence>
<name>A0A7K1TKL8_9BACT</name>
<proteinExistence type="predicted"/>
<evidence type="ECO:0000313" key="3">
    <source>
        <dbReference type="Proteomes" id="UP000441336"/>
    </source>
</evidence>
<dbReference type="RefSeq" id="WP_157569612.1">
    <property type="nucleotide sequence ID" value="NZ_WQKZ01000008.1"/>
</dbReference>
<accession>A0A7K1TKL8</accession>
<dbReference type="Proteomes" id="UP000441336">
    <property type="component" value="Unassembled WGS sequence"/>
</dbReference>
<dbReference type="EMBL" id="WQKZ01000008">
    <property type="protein sequence ID" value="MVN78959.1"/>
    <property type="molecule type" value="Genomic_DNA"/>
</dbReference>
<evidence type="ECO:0000256" key="1">
    <source>
        <dbReference type="SAM" id="SignalP"/>
    </source>
</evidence>
<organism evidence="2 3">
    <name type="scientific">Hymenobacter ginkgonis</name>
    <dbReference type="NCBI Taxonomy" id="2682976"/>
    <lineage>
        <taxon>Bacteria</taxon>
        <taxon>Pseudomonadati</taxon>
        <taxon>Bacteroidota</taxon>
        <taxon>Cytophagia</taxon>
        <taxon>Cytophagales</taxon>
        <taxon>Hymenobacteraceae</taxon>
        <taxon>Hymenobacter</taxon>
    </lineage>
</organism>
<feature type="signal peptide" evidence="1">
    <location>
        <begin position="1"/>
        <end position="21"/>
    </location>
</feature>
<gene>
    <name evidence="2" type="ORF">GO988_21730</name>
</gene>
<reference evidence="2 3" key="1">
    <citation type="submission" date="2019-12" db="EMBL/GenBank/DDBJ databases">
        <title>Hymenobacter sp. HMF4947 Genome sequencing and assembly.</title>
        <authorList>
            <person name="Kang H."/>
            <person name="Cha I."/>
            <person name="Kim H."/>
            <person name="Joh K."/>
        </authorList>
    </citation>
    <scope>NUCLEOTIDE SEQUENCE [LARGE SCALE GENOMIC DNA]</scope>
    <source>
        <strain evidence="2 3">HMF4947</strain>
    </source>
</reference>